<evidence type="ECO:0000313" key="3">
    <source>
        <dbReference type="Proteomes" id="UP000069705"/>
    </source>
</evidence>
<evidence type="ECO:0000313" key="2">
    <source>
        <dbReference type="EMBL" id="GAT01358.1"/>
    </source>
</evidence>
<dbReference type="AlphaFoldDB" id="A0A117IDN3"/>
<protein>
    <submittedName>
        <fullName evidence="2">Uncharacterized protein</fullName>
    </submittedName>
</protein>
<evidence type="ECO:0000256" key="1">
    <source>
        <dbReference type="SAM" id="MobiDB-lite"/>
    </source>
</evidence>
<feature type="region of interest" description="Disordered" evidence="1">
    <location>
        <begin position="52"/>
        <end position="83"/>
    </location>
</feature>
<reference evidence="3" key="2">
    <citation type="submission" date="2016-02" db="EMBL/GenBank/DDBJ databases">
        <title>Draft genome sequence of five rapidly growing Mycobacterium species.</title>
        <authorList>
            <person name="Katahira K."/>
            <person name="Gotou Y."/>
            <person name="Iida K."/>
            <person name="Ogura Y."/>
            <person name="Hayashi T."/>
        </authorList>
    </citation>
    <scope>NUCLEOTIDE SEQUENCE [LARGE SCALE GENOMIC DNA]</scope>
    <source>
        <strain evidence="3">JCM6368</strain>
    </source>
</reference>
<gene>
    <name evidence="2" type="ORF">RMCFA_1472</name>
</gene>
<name>A0A117IDN3_MYCFO</name>
<feature type="compositionally biased region" description="Basic and acidic residues" evidence="1">
    <location>
        <begin position="52"/>
        <end position="64"/>
    </location>
</feature>
<reference evidence="2 3" key="1">
    <citation type="journal article" date="2016" name="Genome Announc.">
        <title>Draft Genome Sequences of Five Rapidly Growing Mycobacterium Species, M. thermoresistibile, M. fortuitum subsp. acetamidolyticum, M. canariasense, M. brisbanense, and M. novocastrense.</title>
        <authorList>
            <person name="Katahira K."/>
            <person name="Ogura Y."/>
            <person name="Gotoh Y."/>
            <person name="Hayashi T."/>
        </authorList>
    </citation>
    <scope>NUCLEOTIDE SEQUENCE [LARGE SCALE GENOMIC DNA]</scope>
    <source>
        <strain evidence="2 3">JCM6368</strain>
    </source>
</reference>
<comment type="caution">
    <text evidence="2">The sequence shown here is derived from an EMBL/GenBank/DDBJ whole genome shotgun (WGS) entry which is preliminary data.</text>
</comment>
<proteinExistence type="predicted"/>
<organism evidence="2 3">
    <name type="scientific">Mycolicibacterium fortuitum subsp. acetamidolyticum</name>
    <dbReference type="NCBI Taxonomy" id="144550"/>
    <lineage>
        <taxon>Bacteria</taxon>
        <taxon>Bacillati</taxon>
        <taxon>Actinomycetota</taxon>
        <taxon>Actinomycetes</taxon>
        <taxon>Mycobacteriales</taxon>
        <taxon>Mycobacteriaceae</taxon>
        <taxon>Mycolicibacterium</taxon>
    </lineage>
</organism>
<dbReference type="EMBL" id="BCSZ01000013">
    <property type="protein sequence ID" value="GAT01358.1"/>
    <property type="molecule type" value="Genomic_DNA"/>
</dbReference>
<dbReference type="Proteomes" id="UP000069705">
    <property type="component" value="Unassembled WGS sequence"/>
</dbReference>
<accession>A0A117IDN3</accession>
<sequence length="105" mass="10993">MSRPAASARVLIPMKVPPNKTAPMSAPAPLPVHANAIPADCRSNAPVSSVGWEKRELSRAHTADEGIAAKPTSSHAPVPSRPGECCAMAATRKVPAMMYPMPSRV</sequence>